<dbReference type="SUPFAM" id="SSF48464">
    <property type="entry name" value="ENTH/VHS domain"/>
    <property type="match status" value="1"/>
</dbReference>
<dbReference type="GO" id="GO:0005545">
    <property type="term" value="F:1-phosphatidylinositol binding"/>
    <property type="evidence" value="ECO:0007669"/>
    <property type="project" value="InterPro"/>
</dbReference>
<dbReference type="GO" id="GO:0005546">
    <property type="term" value="F:phosphatidylinositol-4,5-bisphosphate binding"/>
    <property type="evidence" value="ECO:0007669"/>
    <property type="project" value="TreeGrafter"/>
</dbReference>
<dbReference type="Gene3D" id="1.25.40.90">
    <property type="match status" value="1"/>
</dbReference>
<dbReference type="GO" id="GO:0005905">
    <property type="term" value="C:clathrin-coated pit"/>
    <property type="evidence" value="ECO:0007669"/>
    <property type="project" value="UniProtKB-SubCell"/>
</dbReference>
<dbReference type="InterPro" id="IPR014712">
    <property type="entry name" value="ANTH_dom_sf"/>
</dbReference>
<dbReference type="PANTHER" id="PTHR22951:SF70">
    <property type="entry name" value="OS11G0244600 PROTEIN"/>
    <property type="match status" value="1"/>
</dbReference>
<evidence type="ECO:0000259" key="10">
    <source>
        <dbReference type="PROSITE" id="PS50942"/>
    </source>
</evidence>
<evidence type="ECO:0000256" key="9">
    <source>
        <dbReference type="SAM" id="MobiDB-lite"/>
    </source>
</evidence>
<keyword evidence="7" id="KW-0168">Coated pit</keyword>
<dbReference type="SUPFAM" id="SSF89009">
    <property type="entry name" value="GAT-like domain"/>
    <property type="match status" value="1"/>
</dbReference>
<sequence>MVVDVQSKLRLALGSVKDQASIGKAMIYRKDGYLSSIDIAVIHATGHDETPIDDKHLHEILFLVSNSPSSISIPYLSQKISNRLHKTKNHFVALKTLLLIHRLLRGGDRKFEQDLRKAHLSGHLQILYPRQYSFKVNHSDENSVSFLHNYAAFLEERMGWFINQAGKLEPNIYMSQGGSSMESCSKAKSCVYYVPIHKMRPQYDHNSIEMMFRRLPKFQFFLDKVLNCSSVLDIISPSDRLTRAAIHNILRESFQVYVNFCEGVAVLADSFFDFEDHAARILALDLLKKASRQSYELFEFFEKCKRIIGSTKNNKSILNYPTVQIITIDHVLVMEQFMNNSSITTNLCKESGTISSSTSCPISNNNLRQPTMLQATILDGKIGHEDDEAKKENTGGSLPTTSGATSKSARDYGFSPPISINIITWKFSLLYIYKERERLELRNSPLVKRAG</sequence>
<feature type="compositionally biased region" description="Polar residues" evidence="9">
    <location>
        <begin position="394"/>
        <end position="407"/>
    </location>
</feature>
<evidence type="ECO:0000256" key="5">
    <source>
        <dbReference type="ARBA" id="ARBA00023034"/>
    </source>
</evidence>
<dbReference type="InterPro" id="IPR008942">
    <property type="entry name" value="ENTH_VHS"/>
</dbReference>
<dbReference type="InterPro" id="IPR048050">
    <property type="entry name" value="ANTH_N_plant"/>
</dbReference>
<evidence type="ECO:0000256" key="8">
    <source>
        <dbReference type="ARBA" id="ARBA00023329"/>
    </source>
</evidence>
<dbReference type="InterPro" id="IPR011417">
    <property type="entry name" value="ANTH_dom"/>
</dbReference>
<comment type="caution">
    <text evidence="11">The sequence shown here is derived from an EMBL/GenBank/DDBJ whole genome shotgun (WGS) entry which is preliminary data.</text>
</comment>
<evidence type="ECO:0000256" key="6">
    <source>
        <dbReference type="ARBA" id="ARBA00023136"/>
    </source>
</evidence>
<dbReference type="SMART" id="SM00273">
    <property type="entry name" value="ENTH"/>
    <property type="match status" value="1"/>
</dbReference>
<dbReference type="InParanoid" id="A0A200QRV0"/>
<dbReference type="EMBL" id="MVGT01001185">
    <property type="protein sequence ID" value="OVA13189.1"/>
    <property type="molecule type" value="Genomic_DNA"/>
</dbReference>
<keyword evidence="8" id="KW-0968">Cytoplasmic vesicle</keyword>
<dbReference type="GO" id="GO:0006900">
    <property type="term" value="P:vesicle budding from membrane"/>
    <property type="evidence" value="ECO:0007669"/>
    <property type="project" value="TreeGrafter"/>
</dbReference>
<proteinExistence type="predicted"/>
<dbReference type="GO" id="GO:0000149">
    <property type="term" value="F:SNARE binding"/>
    <property type="evidence" value="ECO:0007669"/>
    <property type="project" value="TreeGrafter"/>
</dbReference>
<dbReference type="CDD" id="cd16987">
    <property type="entry name" value="ANTH_N_AP180_plant"/>
    <property type="match status" value="1"/>
</dbReference>
<dbReference type="Gene3D" id="1.20.58.150">
    <property type="entry name" value="ANTH domain"/>
    <property type="match status" value="1"/>
</dbReference>
<dbReference type="PROSITE" id="PS50942">
    <property type="entry name" value="ENTH"/>
    <property type="match status" value="1"/>
</dbReference>
<dbReference type="OMA" id="RMQWAIN"/>
<evidence type="ECO:0000256" key="2">
    <source>
        <dbReference type="ARBA" id="ARBA00004555"/>
    </source>
</evidence>
<evidence type="ECO:0000313" key="11">
    <source>
        <dbReference type="EMBL" id="OVA13189.1"/>
    </source>
</evidence>
<evidence type="ECO:0000256" key="4">
    <source>
        <dbReference type="ARBA" id="ARBA00022583"/>
    </source>
</evidence>
<dbReference type="InterPro" id="IPR013809">
    <property type="entry name" value="ENTH"/>
</dbReference>
<feature type="region of interest" description="Disordered" evidence="9">
    <location>
        <begin position="386"/>
        <end position="408"/>
    </location>
</feature>
<dbReference type="GO" id="GO:0048268">
    <property type="term" value="P:clathrin coat assembly"/>
    <property type="evidence" value="ECO:0007669"/>
    <property type="project" value="InterPro"/>
</dbReference>
<dbReference type="AlphaFoldDB" id="A0A200QRV0"/>
<name>A0A200QRV0_MACCD</name>
<dbReference type="FunCoup" id="A0A200QRV0">
    <property type="interactions" value="68"/>
</dbReference>
<protein>
    <submittedName>
        <fullName evidence="11">AP180 N-terminal homology (ANTH) domain</fullName>
    </submittedName>
</protein>
<dbReference type="Proteomes" id="UP000195402">
    <property type="component" value="Unassembled WGS sequence"/>
</dbReference>
<dbReference type="InterPro" id="IPR045192">
    <property type="entry name" value="AP180-like"/>
</dbReference>
<gene>
    <name evidence="11" type="ORF">BVC80_4733g1</name>
</gene>
<reference evidence="11 12" key="1">
    <citation type="journal article" date="2017" name="Mol. Plant">
        <title>The Genome of Medicinal Plant Macleaya cordata Provides New Insights into Benzylisoquinoline Alkaloids Metabolism.</title>
        <authorList>
            <person name="Liu X."/>
            <person name="Liu Y."/>
            <person name="Huang P."/>
            <person name="Ma Y."/>
            <person name="Qing Z."/>
            <person name="Tang Q."/>
            <person name="Cao H."/>
            <person name="Cheng P."/>
            <person name="Zheng Y."/>
            <person name="Yuan Z."/>
            <person name="Zhou Y."/>
            <person name="Liu J."/>
            <person name="Tang Z."/>
            <person name="Zhuo Y."/>
            <person name="Zhang Y."/>
            <person name="Yu L."/>
            <person name="Huang J."/>
            <person name="Yang P."/>
            <person name="Peng Q."/>
            <person name="Zhang J."/>
            <person name="Jiang W."/>
            <person name="Zhang Z."/>
            <person name="Lin K."/>
            <person name="Ro D.K."/>
            <person name="Chen X."/>
            <person name="Xiong X."/>
            <person name="Shang Y."/>
            <person name="Huang S."/>
            <person name="Zeng J."/>
        </authorList>
    </citation>
    <scope>NUCLEOTIDE SEQUENCE [LARGE SCALE GENOMIC DNA]</scope>
    <source>
        <strain evidence="12">cv. BLH2017</strain>
        <tissue evidence="11">Root</tissue>
    </source>
</reference>
<evidence type="ECO:0000313" key="12">
    <source>
        <dbReference type="Proteomes" id="UP000195402"/>
    </source>
</evidence>
<organism evidence="11 12">
    <name type="scientific">Macleaya cordata</name>
    <name type="common">Five-seeded plume-poppy</name>
    <name type="synonym">Bocconia cordata</name>
    <dbReference type="NCBI Taxonomy" id="56857"/>
    <lineage>
        <taxon>Eukaryota</taxon>
        <taxon>Viridiplantae</taxon>
        <taxon>Streptophyta</taxon>
        <taxon>Embryophyta</taxon>
        <taxon>Tracheophyta</taxon>
        <taxon>Spermatophyta</taxon>
        <taxon>Magnoliopsida</taxon>
        <taxon>Ranunculales</taxon>
        <taxon>Papaveraceae</taxon>
        <taxon>Papaveroideae</taxon>
        <taxon>Macleaya</taxon>
    </lineage>
</organism>
<dbReference type="OrthoDB" id="1932749at2759"/>
<dbReference type="PANTHER" id="PTHR22951">
    <property type="entry name" value="CLATHRIN ASSEMBLY PROTEIN"/>
    <property type="match status" value="1"/>
</dbReference>
<dbReference type="Pfam" id="PF07651">
    <property type="entry name" value="ANTH"/>
    <property type="match status" value="1"/>
</dbReference>
<feature type="domain" description="ENTH" evidence="10">
    <location>
        <begin position="29"/>
        <end position="168"/>
    </location>
</feature>
<evidence type="ECO:0000256" key="3">
    <source>
        <dbReference type="ARBA" id="ARBA00004600"/>
    </source>
</evidence>
<dbReference type="GO" id="GO:0072583">
    <property type="term" value="P:clathrin-dependent endocytosis"/>
    <property type="evidence" value="ECO:0007669"/>
    <property type="project" value="InterPro"/>
</dbReference>
<accession>A0A200QRV0</accession>
<evidence type="ECO:0000256" key="1">
    <source>
        <dbReference type="ARBA" id="ARBA00004132"/>
    </source>
</evidence>
<dbReference type="GO" id="GO:0005794">
    <property type="term" value="C:Golgi apparatus"/>
    <property type="evidence" value="ECO:0007669"/>
    <property type="project" value="UniProtKB-SubCell"/>
</dbReference>
<keyword evidence="5" id="KW-0333">Golgi apparatus</keyword>
<comment type="subcellular location">
    <subcellularLocation>
        <location evidence="1">Cytoplasmic vesicle</location>
        <location evidence="1">Clathrin-coated vesicle</location>
    </subcellularLocation>
    <subcellularLocation>
        <location evidence="2">Golgi apparatus</location>
    </subcellularLocation>
    <subcellularLocation>
        <location evidence="3">Membrane</location>
        <location evidence="3">Clathrin-coated pit</location>
    </subcellularLocation>
</comment>
<dbReference type="GO" id="GO:0032050">
    <property type="term" value="F:clathrin heavy chain binding"/>
    <property type="evidence" value="ECO:0007669"/>
    <property type="project" value="TreeGrafter"/>
</dbReference>
<dbReference type="STRING" id="56857.A0A200QRV0"/>
<keyword evidence="12" id="KW-1185">Reference proteome</keyword>
<evidence type="ECO:0000256" key="7">
    <source>
        <dbReference type="ARBA" id="ARBA00023176"/>
    </source>
</evidence>
<dbReference type="GO" id="GO:0030136">
    <property type="term" value="C:clathrin-coated vesicle"/>
    <property type="evidence" value="ECO:0007669"/>
    <property type="project" value="UniProtKB-SubCell"/>
</dbReference>
<keyword evidence="6" id="KW-0472">Membrane</keyword>
<keyword evidence="4" id="KW-0254">Endocytosis</keyword>